<feature type="region of interest" description="Disordered" evidence="1">
    <location>
        <begin position="1"/>
        <end position="54"/>
    </location>
</feature>
<feature type="compositionally biased region" description="Basic and acidic residues" evidence="1">
    <location>
        <begin position="1"/>
        <end position="10"/>
    </location>
</feature>
<accession>A0ABM3YQL6</accession>
<dbReference type="Proteomes" id="UP001652622">
    <property type="component" value="Unplaced"/>
</dbReference>
<feature type="compositionally biased region" description="Low complexity" evidence="1">
    <location>
        <begin position="191"/>
        <end position="201"/>
    </location>
</feature>
<evidence type="ECO:0000313" key="2">
    <source>
        <dbReference type="Proteomes" id="UP001652622"/>
    </source>
</evidence>
<gene>
    <name evidence="3" type="primary">LOC132709259</name>
</gene>
<name>A0ABM3YQL6_PANGU</name>
<sequence length="213" mass="21054">MGGAGRDRSPRPGKGGPWAAPGPPRPSPSRDRSQPRAHPAWRAAGDGSCSPAPAEAVILRPAGALEVMASETQGMALGAPGRGGRSPLVRPGLGPQAGPPRRSSQATGSDAPGASPEGSMPAPAPPARKRGPPLLTWPSGRGSGEGAGKRLREAAGRATRPLLAAEQGGHGVTSCTRDAASGGDGLPPTQRACAARAARGQRGVGGAEPLQGK</sequence>
<keyword evidence="2" id="KW-1185">Reference proteome</keyword>
<evidence type="ECO:0000256" key="1">
    <source>
        <dbReference type="SAM" id="MobiDB-lite"/>
    </source>
</evidence>
<proteinExistence type="predicted"/>
<feature type="region of interest" description="Disordered" evidence="1">
    <location>
        <begin position="75"/>
        <end position="213"/>
    </location>
</feature>
<organism evidence="2 3">
    <name type="scientific">Pantherophis guttatus</name>
    <name type="common">Corn snake</name>
    <name type="synonym">Elaphe guttata</name>
    <dbReference type="NCBI Taxonomy" id="94885"/>
    <lineage>
        <taxon>Eukaryota</taxon>
        <taxon>Metazoa</taxon>
        <taxon>Chordata</taxon>
        <taxon>Craniata</taxon>
        <taxon>Vertebrata</taxon>
        <taxon>Euteleostomi</taxon>
        <taxon>Lepidosauria</taxon>
        <taxon>Squamata</taxon>
        <taxon>Bifurcata</taxon>
        <taxon>Unidentata</taxon>
        <taxon>Episquamata</taxon>
        <taxon>Toxicofera</taxon>
        <taxon>Serpentes</taxon>
        <taxon>Colubroidea</taxon>
        <taxon>Colubridae</taxon>
        <taxon>Colubrinae</taxon>
        <taxon>Pantherophis</taxon>
    </lineage>
</organism>
<reference evidence="3" key="1">
    <citation type="submission" date="2025-08" db="UniProtKB">
        <authorList>
            <consortium name="RefSeq"/>
        </authorList>
    </citation>
    <scope>IDENTIFICATION</scope>
    <source>
        <tissue evidence="3">Blood</tissue>
    </source>
</reference>
<dbReference type="RefSeq" id="XP_060538410.1">
    <property type="nucleotide sequence ID" value="XM_060682427.1"/>
</dbReference>
<protein>
    <submittedName>
        <fullName evidence="3">Basic salivary proline-rich protein 2-like</fullName>
    </submittedName>
</protein>
<dbReference type="GeneID" id="132709259"/>
<evidence type="ECO:0000313" key="3">
    <source>
        <dbReference type="RefSeq" id="XP_060538410.1"/>
    </source>
</evidence>